<reference evidence="2" key="1">
    <citation type="submission" date="2008-01" db="EMBL/GenBank/DDBJ databases">
        <authorList>
            <person name="Fulton L."/>
            <person name="Clifton S."/>
            <person name="Fulton B."/>
            <person name="Xu J."/>
            <person name="Minx P."/>
            <person name="Pepin K.H."/>
            <person name="Johnson M."/>
            <person name="Thiruvilangam P."/>
            <person name="Bhonagiri V."/>
            <person name="Nash W.E."/>
            <person name="Mardis E.R."/>
            <person name="Wilson R.K."/>
        </authorList>
    </citation>
    <scope>NUCLEOTIDE SEQUENCE [LARGE SCALE GENOMIC DNA]</scope>
    <source>
        <strain evidence="2">DSM 17244</strain>
    </source>
</reference>
<feature type="transmembrane region" description="Helical" evidence="1">
    <location>
        <begin position="210"/>
        <end position="235"/>
    </location>
</feature>
<proteinExistence type="predicted"/>
<dbReference type="AlphaFoldDB" id="B1CBX7"/>
<name>B1CBX7_9FIRM</name>
<keyword evidence="1" id="KW-1133">Transmembrane helix</keyword>
<comment type="caution">
    <text evidence="2">The sequence shown here is derived from an EMBL/GenBank/DDBJ whole genome shotgun (WGS) entry which is preliminary data.</text>
</comment>
<organism evidence="2 3">
    <name type="scientific">Anaerofustis stercorihominis DSM 17244</name>
    <dbReference type="NCBI Taxonomy" id="445971"/>
    <lineage>
        <taxon>Bacteria</taxon>
        <taxon>Bacillati</taxon>
        <taxon>Bacillota</taxon>
        <taxon>Clostridia</taxon>
        <taxon>Eubacteriales</taxon>
        <taxon>Eubacteriaceae</taxon>
        <taxon>Anaerofustis</taxon>
    </lineage>
</organism>
<feature type="transmembrane region" description="Helical" evidence="1">
    <location>
        <begin position="148"/>
        <end position="172"/>
    </location>
</feature>
<feature type="transmembrane region" description="Helical" evidence="1">
    <location>
        <begin position="103"/>
        <end position="128"/>
    </location>
</feature>
<feature type="transmembrane region" description="Helical" evidence="1">
    <location>
        <begin position="241"/>
        <end position="272"/>
    </location>
</feature>
<evidence type="ECO:0008006" key="4">
    <source>
        <dbReference type="Google" id="ProtNLM"/>
    </source>
</evidence>
<evidence type="ECO:0000256" key="1">
    <source>
        <dbReference type="SAM" id="Phobius"/>
    </source>
</evidence>
<feature type="transmembrane region" description="Helical" evidence="1">
    <location>
        <begin position="57"/>
        <end position="78"/>
    </location>
</feature>
<evidence type="ECO:0000313" key="2">
    <source>
        <dbReference type="EMBL" id="EDS71774.1"/>
    </source>
</evidence>
<feature type="transmembrane region" description="Helical" evidence="1">
    <location>
        <begin position="24"/>
        <end position="45"/>
    </location>
</feature>
<protein>
    <recommendedName>
        <fullName evidence="4">Glycerophosphoryl diester phosphodiesterase membrane domain-containing protein</fullName>
    </recommendedName>
</protein>
<keyword evidence="1" id="KW-0812">Transmembrane</keyword>
<keyword evidence="1" id="KW-0472">Membrane</keyword>
<keyword evidence="3" id="KW-1185">Reference proteome</keyword>
<evidence type="ECO:0000313" key="3">
    <source>
        <dbReference type="Proteomes" id="UP000005178"/>
    </source>
</evidence>
<gene>
    <name evidence="2" type="ORF">ANASTE_01476</name>
</gene>
<accession>B1CBX7</accession>
<sequence length="300" mass="33967">MWEEIMISLKEIKSRAAELLKKNLWRLLGCVLLVSLVSMAISYIGTNIFSEVPLMQILIYLINLYVSTALGIGLYKILFKIDDEKDFSVTDLFSFLPNVKECVLVYLLQLLLIIIIIAISILLGMIFFTSDFVNIYNSYPFISRNMMANIILSIFPKILFYVLIVSGVSLVCDIFPALSMGIVAKEDEGLKKNLFSNTFSIGFKNIKNYVLLNLWFLLLIIITCIPFFIALFVGVGSESGFGVILVILITILWVICIIGLSLYFSLAIAILFNRILKNNNDNDNLIESKSDYENDINENL</sequence>
<dbReference type="HOGENOM" id="CLU_926364_0_0_9"/>
<dbReference type="EMBL" id="ABIL02000006">
    <property type="protein sequence ID" value="EDS71774.1"/>
    <property type="molecule type" value="Genomic_DNA"/>
</dbReference>
<reference evidence="2" key="2">
    <citation type="submission" date="2013-08" db="EMBL/GenBank/DDBJ databases">
        <title>Draft genome sequence of Anaerofustis stercorihominis (DSM 17244).</title>
        <authorList>
            <person name="Sudarsanam P."/>
            <person name="Ley R."/>
            <person name="Guruge J."/>
            <person name="Turnbaugh P.J."/>
            <person name="Mahowald M."/>
            <person name="Liep D."/>
            <person name="Gordon J."/>
        </authorList>
    </citation>
    <scope>NUCLEOTIDE SEQUENCE</scope>
    <source>
        <strain evidence="2">DSM 17244</strain>
    </source>
</reference>
<dbReference type="Proteomes" id="UP000005178">
    <property type="component" value="Unassembled WGS sequence"/>
</dbReference>